<feature type="chain" id="PRO_5045898006" evidence="1">
    <location>
        <begin position="21"/>
        <end position="272"/>
    </location>
</feature>
<reference evidence="2 3" key="1">
    <citation type="submission" date="2023-03" db="EMBL/GenBank/DDBJ databases">
        <title>Altererythrobacter sp. CAU 1644 isolated from sand.</title>
        <authorList>
            <person name="Kim W."/>
        </authorList>
    </citation>
    <scope>NUCLEOTIDE SEQUENCE [LARGE SCALE GENOMIC DNA]</scope>
    <source>
        <strain evidence="2 3">CAU 1644</strain>
    </source>
</reference>
<dbReference type="Gene3D" id="3.30.110.170">
    <property type="entry name" value="Protein of unknown function (DUF541), domain 1"/>
    <property type="match status" value="1"/>
</dbReference>
<gene>
    <name evidence="2" type="ORF">P7228_12470</name>
</gene>
<name>A0ABY8FSB2_9SPHN</name>
<proteinExistence type="predicted"/>
<keyword evidence="3" id="KW-1185">Reference proteome</keyword>
<dbReference type="PANTHER" id="PTHR34387:SF1">
    <property type="entry name" value="PERIPLASMIC IMMUNOGENIC PROTEIN"/>
    <property type="match status" value="1"/>
</dbReference>
<organism evidence="2 3">
    <name type="scientific">Altererythrobacter arenosus</name>
    <dbReference type="NCBI Taxonomy" id="3032592"/>
    <lineage>
        <taxon>Bacteria</taxon>
        <taxon>Pseudomonadati</taxon>
        <taxon>Pseudomonadota</taxon>
        <taxon>Alphaproteobacteria</taxon>
        <taxon>Sphingomonadales</taxon>
        <taxon>Erythrobacteraceae</taxon>
        <taxon>Altererythrobacter</taxon>
    </lineage>
</organism>
<dbReference type="Proteomes" id="UP001215827">
    <property type="component" value="Chromosome"/>
</dbReference>
<dbReference type="PANTHER" id="PTHR34387">
    <property type="entry name" value="SLR1258 PROTEIN"/>
    <property type="match status" value="1"/>
</dbReference>
<feature type="signal peptide" evidence="1">
    <location>
        <begin position="1"/>
        <end position="20"/>
    </location>
</feature>
<dbReference type="EMBL" id="CP121106">
    <property type="protein sequence ID" value="WFL76803.1"/>
    <property type="molecule type" value="Genomic_DNA"/>
</dbReference>
<keyword evidence="1" id="KW-0732">Signal</keyword>
<dbReference type="Pfam" id="PF04402">
    <property type="entry name" value="SIMPL"/>
    <property type="match status" value="1"/>
</dbReference>
<sequence length="272" mass="28960">MRLILAASLFTLTAPGLAAAQQLELAPNQTLLEVQATGEAFVSPDRAILNGGVITFATSSREAVNANAVAMNKVVDALRKAGVDPRDIQTQNLSLNPQFNYSGRDGQPPEITGYQATNSMSVTVRDVRKSAELLTVMFDAGANNAFGPNFSLADYDAATVEARADAVKKAGEQAKAYADAFGMKIVKVHRISERAGGSYYQPIITRANRMAPPPPPPPSPAAVMNVSALSAVEVGEMQQNVTLFVDYILEPRGGRLTHSAPSARRPLGLPRR</sequence>
<protein>
    <submittedName>
        <fullName evidence="2">SIMPL domain-containing protein</fullName>
    </submittedName>
</protein>
<accession>A0ABY8FSB2</accession>
<dbReference type="Gene3D" id="3.30.70.2970">
    <property type="entry name" value="Protein of unknown function (DUF541), domain 2"/>
    <property type="match status" value="1"/>
</dbReference>
<evidence type="ECO:0000256" key="1">
    <source>
        <dbReference type="SAM" id="SignalP"/>
    </source>
</evidence>
<dbReference type="InterPro" id="IPR007497">
    <property type="entry name" value="SIMPL/DUF541"/>
</dbReference>
<evidence type="ECO:0000313" key="2">
    <source>
        <dbReference type="EMBL" id="WFL76803.1"/>
    </source>
</evidence>
<evidence type="ECO:0000313" key="3">
    <source>
        <dbReference type="Proteomes" id="UP001215827"/>
    </source>
</evidence>
<dbReference type="RefSeq" id="WP_278015562.1">
    <property type="nucleotide sequence ID" value="NZ_CP121106.1"/>
</dbReference>
<dbReference type="InterPro" id="IPR052022">
    <property type="entry name" value="26kDa_periplasmic_antigen"/>
</dbReference>